<reference evidence="7 8" key="1">
    <citation type="submission" date="2019-02" db="EMBL/GenBank/DDBJ databases">
        <authorList>
            <person name="Khodamoradi S."/>
            <person name="Hahnke R.L."/>
            <person name="Kaempfer P."/>
            <person name="Schumann P."/>
            <person name="Rohde M."/>
            <person name="Steinert M."/>
            <person name="Luzhetskyy A."/>
            <person name="Wink J."/>
            <person name="Ruckert C."/>
        </authorList>
    </citation>
    <scope>NUCLEOTIDE SEQUENCE [LARGE SCALE GENOMIC DNA]</scope>
    <source>
        <strain evidence="7 8">M2</strain>
    </source>
</reference>
<feature type="compositionally biased region" description="Basic and acidic residues" evidence="5">
    <location>
        <begin position="311"/>
        <end position="323"/>
    </location>
</feature>
<evidence type="ECO:0000313" key="8">
    <source>
        <dbReference type="Proteomes" id="UP000292235"/>
    </source>
</evidence>
<evidence type="ECO:0000256" key="5">
    <source>
        <dbReference type="SAM" id="MobiDB-lite"/>
    </source>
</evidence>
<dbReference type="EMBL" id="CP036455">
    <property type="protein sequence ID" value="QBI52195.1"/>
    <property type="molecule type" value="Genomic_DNA"/>
</dbReference>
<dbReference type="Pfam" id="PF04228">
    <property type="entry name" value="Zn_peptidase"/>
    <property type="match status" value="1"/>
</dbReference>
<feature type="region of interest" description="Disordered" evidence="5">
    <location>
        <begin position="311"/>
        <end position="335"/>
    </location>
</feature>
<dbReference type="GO" id="GO:0016020">
    <property type="term" value="C:membrane"/>
    <property type="evidence" value="ECO:0007669"/>
    <property type="project" value="UniProtKB-SubCell"/>
</dbReference>
<keyword evidence="4 6" id="KW-0472">Membrane</keyword>
<comment type="subcellular location">
    <subcellularLocation>
        <location evidence="1">Membrane</location>
        <topology evidence="1">Single-pass membrane protein</topology>
    </subcellularLocation>
</comment>
<dbReference type="KEGG" id="strr:EKD16_01890"/>
<gene>
    <name evidence="7" type="ORF">EKD16_01890</name>
</gene>
<keyword evidence="8" id="KW-1185">Reference proteome</keyword>
<evidence type="ECO:0000256" key="4">
    <source>
        <dbReference type="ARBA" id="ARBA00023136"/>
    </source>
</evidence>
<feature type="region of interest" description="Disordered" evidence="5">
    <location>
        <begin position="98"/>
        <end position="125"/>
    </location>
</feature>
<dbReference type="InterPro" id="IPR007343">
    <property type="entry name" value="Uncharacterised_pept_Zn_put"/>
</dbReference>
<dbReference type="AlphaFoldDB" id="A0A4P6PVU9"/>
<dbReference type="Proteomes" id="UP000292235">
    <property type="component" value="Chromosome"/>
</dbReference>
<organism evidence="7 8">
    <name type="scientific">Streptomonospora litoralis</name>
    <dbReference type="NCBI Taxonomy" id="2498135"/>
    <lineage>
        <taxon>Bacteria</taxon>
        <taxon>Bacillati</taxon>
        <taxon>Actinomycetota</taxon>
        <taxon>Actinomycetes</taxon>
        <taxon>Streptosporangiales</taxon>
        <taxon>Nocardiopsidaceae</taxon>
        <taxon>Streptomonospora</taxon>
    </lineage>
</organism>
<evidence type="ECO:0000256" key="6">
    <source>
        <dbReference type="SAM" id="Phobius"/>
    </source>
</evidence>
<evidence type="ECO:0000256" key="2">
    <source>
        <dbReference type="ARBA" id="ARBA00022692"/>
    </source>
</evidence>
<dbReference type="PANTHER" id="PTHR30168">
    <property type="entry name" value="PUTATIVE MEMBRANE PROTEIN YPFJ"/>
    <property type="match status" value="1"/>
</dbReference>
<feature type="transmembrane region" description="Helical" evidence="6">
    <location>
        <begin position="65"/>
        <end position="90"/>
    </location>
</feature>
<sequence length="356" mass="37906">MSLRTGIIFMGACKALSARRTGIEGEVARRLAARRRATAVRRRADEGSAYALPPYARRPRQRLSLGVLLVLLTGLSATGFAAFISVSAMFGAPAHAGPVAAGDPPGAAPVSAERSAPGDTGTDSLTGNPLYASGAMTQVTCPAPELDADDPASMEDFLHELTTCLDTAWRKQFAGTGLEFDAPSRIYWYTAGQSPCGDFPTAGTAAFYCQANEGLYLGIEDIVENSAESKHPEAYTFLLSHEYAHHVQGEAGLLDRFHGVRAAEDDGSAKDRLTRRSELQANCLGGLFLGAVAESYPIGSEEHANILADAERRGDFDPSERTHGSPASGRMWTAHGMDRGDPAACNTWEAREELVD</sequence>
<accession>A0A4P6PVU9</accession>
<evidence type="ECO:0000256" key="3">
    <source>
        <dbReference type="ARBA" id="ARBA00022989"/>
    </source>
</evidence>
<feature type="compositionally biased region" description="Low complexity" evidence="5">
    <location>
        <begin position="98"/>
        <end position="109"/>
    </location>
</feature>
<evidence type="ECO:0000256" key="1">
    <source>
        <dbReference type="ARBA" id="ARBA00004167"/>
    </source>
</evidence>
<evidence type="ECO:0000313" key="7">
    <source>
        <dbReference type="EMBL" id="QBI52195.1"/>
    </source>
</evidence>
<name>A0A4P6PVU9_9ACTN</name>
<keyword evidence="3 6" id="KW-1133">Transmembrane helix</keyword>
<protein>
    <submittedName>
        <fullName evidence="7">Neutral zinc metallopeptidase</fullName>
    </submittedName>
</protein>
<proteinExistence type="predicted"/>
<dbReference type="PANTHER" id="PTHR30168:SF0">
    <property type="entry name" value="INNER MEMBRANE PROTEIN"/>
    <property type="match status" value="1"/>
</dbReference>
<keyword evidence="2 6" id="KW-0812">Transmembrane</keyword>